<organism evidence="3">
    <name type="scientific">Aphanomyces invadans</name>
    <dbReference type="NCBI Taxonomy" id="157072"/>
    <lineage>
        <taxon>Eukaryota</taxon>
        <taxon>Sar</taxon>
        <taxon>Stramenopiles</taxon>
        <taxon>Oomycota</taxon>
        <taxon>Saprolegniomycetes</taxon>
        <taxon>Saprolegniales</taxon>
        <taxon>Verrucalvaceae</taxon>
        <taxon>Aphanomyces</taxon>
    </lineage>
</organism>
<dbReference type="InterPro" id="IPR028045">
    <property type="entry name" value="HROB"/>
</dbReference>
<name>A0A024U4L6_9STRA</name>
<feature type="region of interest" description="Disordered" evidence="1">
    <location>
        <begin position="1"/>
        <end position="24"/>
    </location>
</feature>
<gene>
    <name evidence="3" type="ORF">H310_07138</name>
</gene>
<protein>
    <recommendedName>
        <fullName evidence="2">Homologous recombination OB-fold protein OB-fold domain-containing protein</fullName>
    </recommendedName>
</protein>
<evidence type="ECO:0000313" key="3">
    <source>
        <dbReference type="EMBL" id="ETW00553.1"/>
    </source>
</evidence>
<dbReference type="EMBL" id="KI913964">
    <property type="protein sequence ID" value="ETW00553.1"/>
    <property type="molecule type" value="Genomic_DNA"/>
</dbReference>
<dbReference type="PANTHER" id="PTHR14523:SF1">
    <property type="entry name" value="HOMOLOGOUS RECOMBINATION OB-FOLD PROTEIN"/>
    <property type="match status" value="1"/>
</dbReference>
<dbReference type="RefSeq" id="XP_008870688.1">
    <property type="nucleotide sequence ID" value="XM_008872466.1"/>
</dbReference>
<accession>A0A024U4L6</accession>
<feature type="compositionally biased region" description="Low complexity" evidence="1">
    <location>
        <begin position="276"/>
        <end position="296"/>
    </location>
</feature>
<dbReference type="Pfam" id="PF15072">
    <property type="entry name" value="HROB"/>
    <property type="match status" value="1"/>
</dbReference>
<feature type="domain" description="Homologous recombination OB-fold protein OB-fold" evidence="2">
    <location>
        <begin position="108"/>
        <end position="186"/>
    </location>
</feature>
<evidence type="ECO:0000259" key="2">
    <source>
        <dbReference type="Pfam" id="PF15072"/>
    </source>
</evidence>
<dbReference type="STRING" id="157072.A0A024U4L6"/>
<dbReference type="GeneID" id="20084188"/>
<sequence>MPWHEGGGDGPTPPKGAPMRRINGPLGDLWKKMTKSIQQHSERTHHDALGLEAHSDFEHGPWIEMCNFVGIAATEGEIHGGVDLSRLPMNTEQVALGFQSTGVIEQDLMLLIRSSKYVDEEIVATFHDPLGCIDGYFHRDVVDAVGAALVKNTGVILRSVTVFMPIERRQQYLNICRSNIVRIFPSSSQHADEVAAFNNNLAATSVHNPPGSSRFVLEDPSGEATTAADLVAMTQRHVIHQSYAQRAPPSGGRRGKQKWAWRSFVPKKKKQKQISQDDASPQQPSLSSSESSASPKRTPRPPRPTPSAIPQAPRAIVAPPTARPPGAHAPVPDTRPAVSIQEALVPRPPSPVHVAKPHPVVSAVRPPPPLPSPKDSHVGAQDVISQAVDAVLNDDDW</sequence>
<dbReference type="InterPro" id="IPR058570">
    <property type="entry name" value="HROB_OB"/>
</dbReference>
<proteinExistence type="predicted"/>
<dbReference type="eggNOG" id="ENOG502QV5E">
    <property type="taxonomic scope" value="Eukaryota"/>
</dbReference>
<dbReference type="AlphaFoldDB" id="A0A024U4L6"/>
<feature type="region of interest" description="Disordered" evidence="1">
    <location>
        <begin position="264"/>
        <end position="380"/>
    </location>
</feature>
<dbReference type="GO" id="GO:0000725">
    <property type="term" value="P:recombinational repair"/>
    <property type="evidence" value="ECO:0007669"/>
    <property type="project" value="InterPro"/>
</dbReference>
<dbReference type="PANTHER" id="PTHR14523">
    <property type="entry name" value="UNCHARACTERIZED PROTEIN C17ORF53 HOMOLOG"/>
    <property type="match status" value="1"/>
</dbReference>
<dbReference type="OrthoDB" id="21443at2759"/>
<evidence type="ECO:0000256" key="1">
    <source>
        <dbReference type="SAM" id="MobiDB-lite"/>
    </source>
</evidence>
<reference evidence="3" key="1">
    <citation type="submission" date="2013-12" db="EMBL/GenBank/DDBJ databases">
        <title>The Genome Sequence of Aphanomyces invadans NJM9701.</title>
        <authorList>
            <consortium name="The Broad Institute Genomics Platform"/>
            <person name="Russ C."/>
            <person name="Tyler B."/>
            <person name="van West P."/>
            <person name="Dieguez-Uribeondo J."/>
            <person name="Young S.K."/>
            <person name="Zeng Q."/>
            <person name="Gargeya S."/>
            <person name="Fitzgerald M."/>
            <person name="Abouelleil A."/>
            <person name="Alvarado L."/>
            <person name="Chapman S.B."/>
            <person name="Gainer-Dewar J."/>
            <person name="Goldberg J."/>
            <person name="Griggs A."/>
            <person name="Gujja S."/>
            <person name="Hansen M."/>
            <person name="Howarth C."/>
            <person name="Imamovic A."/>
            <person name="Ireland A."/>
            <person name="Larimer J."/>
            <person name="McCowan C."/>
            <person name="Murphy C."/>
            <person name="Pearson M."/>
            <person name="Poon T.W."/>
            <person name="Priest M."/>
            <person name="Roberts A."/>
            <person name="Saif S."/>
            <person name="Shea T."/>
            <person name="Sykes S."/>
            <person name="Wortman J."/>
            <person name="Nusbaum C."/>
            <person name="Birren B."/>
        </authorList>
    </citation>
    <scope>NUCLEOTIDE SEQUENCE [LARGE SCALE GENOMIC DNA]</scope>
    <source>
        <strain evidence="3">NJM9701</strain>
    </source>
</reference>
<dbReference type="VEuPathDB" id="FungiDB:H310_07138"/>